<dbReference type="SUPFAM" id="SSF52047">
    <property type="entry name" value="RNI-like"/>
    <property type="match status" value="1"/>
</dbReference>
<dbReference type="STRING" id="93625.A0A409VT66"/>
<comment type="caution">
    <text evidence="1">The sequence shown here is derived from an EMBL/GenBank/DDBJ whole genome shotgun (WGS) entry which is preliminary data.</text>
</comment>
<sequence length="513" mass="57179">MDLDSDDDYSVDVIPPLILKFKENAFSSALKLDYTSLGDDGCRRLFRWLRTGINWESNEEGSSPQIKNITDSTREDNYTPRFPRRLSHLELNRVAMGDMGFEYLIDWLRCIQAQGGIDGQGLTEPVFKSLILRNNKIQGTSHSAESLVSTVLTSSKGPTVAVPSLRLLCLSNNPLSAPFRQTLFSLLPTLASLRSLQISLARVQPNDVDTLVAYIGGDRGKCKLTEFIASGNSMGYRGVKSIIGAMERNWSLEKVNMFGNNSSDEIEAAEYTEDRTDYDRLIKKVETGFFTSQDEIMTLAWGSGCGMSPLESKLKIIIGRNILYKQQVKKQALDLLRYSRLMLLKSASLPASTSQTTSPCSNDCECIPSSKLPFVSPPEIYPSVLSFTFLPIELQLAILSETTPLLSSTQRIRIFEYAADKATLPKLRPCLPSRETSSSSNLKNCIVDPTNLGFNSKSGKKVGKLRSRDEAQRNPCAGENCFESDSVVCRRQMERNEWLELVGCDVYDPRDTV</sequence>
<keyword evidence="2" id="KW-1185">Reference proteome</keyword>
<gene>
    <name evidence="1" type="ORF">CVT25_004642</name>
</gene>
<dbReference type="EMBL" id="NHYD01003935">
    <property type="protein sequence ID" value="PPQ69409.1"/>
    <property type="molecule type" value="Genomic_DNA"/>
</dbReference>
<dbReference type="OrthoDB" id="120976at2759"/>
<dbReference type="Gene3D" id="3.80.10.10">
    <property type="entry name" value="Ribonuclease Inhibitor"/>
    <property type="match status" value="1"/>
</dbReference>
<accession>A0A409VT66</accession>
<dbReference type="Proteomes" id="UP000283269">
    <property type="component" value="Unassembled WGS sequence"/>
</dbReference>
<name>A0A409VT66_PSICY</name>
<dbReference type="InParanoid" id="A0A409VT66"/>
<dbReference type="AlphaFoldDB" id="A0A409VT66"/>
<evidence type="ECO:0000313" key="1">
    <source>
        <dbReference type="EMBL" id="PPQ69409.1"/>
    </source>
</evidence>
<organism evidence="1 2">
    <name type="scientific">Psilocybe cyanescens</name>
    <dbReference type="NCBI Taxonomy" id="93625"/>
    <lineage>
        <taxon>Eukaryota</taxon>
        <taxon>Fungi</taxon>
        <taxon>Dikarya</taxon>
        <taxon>Basidiomycota</taxon>
        <taxon>Agaricomycotina</taxon>
        <taxon>Agaricomycetes</taxon>
        <taxon>Agaricomycetidae</taxon>
        <taxon>Agaricales</taxon>
        <taxon>Agaricineae</taxon>
        <taxon>Strophariaceae</taxon>
        <taxon>Psilocybe</taxon>
    </lineage>
</organism>
<reference evidence="1 2" key="1">
    <citation type="journal article" date="2018" name="Evol. Lett.">
        <title>Horizontal gene cluster transfer increased hallucinogenic mushroom diversity.</title>
        <authorList>
            <person name="Reynolds H.T."/>
            <person name="Vijayakumar V."/>
            <person name="Gluck-Thaler E."/>
            <person name="Korotkin H.B."/>
            <person name="Matheny P.B."/>
            <person name="Slot J.C."/>
        </authorList>
    </citation>
    <scope>NUCLEOTIDE SEQUENCE [LARGE SCALE GENOMIC DNA]</scope>
    <source>
        <strain evidence="1 2">2631</strain>
    </source>
</reference>
<evidence type="ECO:0000313" key="2">
    <source>
        <dbReference type="Proteomes" id="UP000283269"/>
    </source>
</evidence>
<protein>
    <submittedName>
        <fullName evidence="1">Uncharacterized protein</fullName>
    </submittedName>
</protein>
<proteinExistence type="predicted"/>
<dbReference type="InterPro" id="IPR032675">
    <property type="entry name" value="LRR_dom_sf"/>
</dbReference>